<comment type="caution">
    <text evidence="2">The sequence shown here is derived from an EMBL/GenBank/DDBJ whole genome shotgun (WGS) entry which is preliminary data.</text>
</comment>
<feature type="signal peptide" evidence="1">
    <location>
        <begin position="1"/>
        <end position="24"/>
    </location>
</feature>
<feature type="chain" id="PRO_5024275082" evidence="1">
    <location>
        <begin position="25"/>
        <end position="96"/>
    </location>
</feature>
<dbReference type="Proteomes" id="UP000306628">
    <property type="component" value="Unassembled WGS sequence"/>
</dbReference>
<proteinExistence type="predicted"/>
<organism evidence="2 3">
    <name type="scientific">Nonomuraea zeae</name>
    <dbReference type="NCBI Taxonomy" id="1642303"/>
    <lineage>
        <taxon>Bacteria</taxon>
        <taxon>Bacillati</taxon>
        <taxon>Actinomycetota</taxon>
        <taxon>Actinomycetes</taxon>
        <taxon>Streptosporangiales</taxon>
        <taxon>Streptosporangiaceae</taxon>
        <taxon>Nonomuraea</taxon>
    </lineage>
</organism>
<dbReference type="EMBL" id="VCKX01000065">
    <property type="protein sequence ID" value="TMR32758.1"/>
    <property type="molecule type" value="Genomic_DNA"/>
</dbReference>
<evidence type="ECO:0000313" key="3">
    <source>
        <dbReference type="Proteomes" id="UP000306628"/>
    </source>
</evidence>
<sequence>MYRQGLILAGLVGGMVMFGGSAVAATPSGTTFQANVAEWPRNNEDPRRTFFFCGDENIFAQGEVDNSTSGVLVLQTGDILSQILGIKSEDTKCAIS</sequence>
<gene>
    <name evidence="2" type="ORF">ETD85_21845</name>
</gene>
<name>A0A5S4GIF4_9ACTN</name>
<dbReference type="AlphaFoldDB" id="A0A5S4GIF4"/>
<keyword evidence="1" id="KW-0732">Signal</keyword>
<protein>
    <submittedName>
        <fullName evidence="2">Uncharacterized protein</fullName>
    </submittedName>
</protein>
<evidence type="ECO:0000313" key="2">
    <source>
        <dbReference type="EMBL" id="TMR32758.1"/>
    </source>
</evidence>
<accession>A0A5S4GIF4</accession>
<evidence type="ECO:0000256" key="1">
    <source>
        <dbReference type="SAM" id="SignalP"/>
    </source>
</evidence>
<dbReference type="OrthoDB" id="3540867at2"/>
<keyword evidence="3" id="KW-1185">Reference proteome</keyword>
<dbReference type="RefSeq" id="WP_138691616.1">
    <property type="nucleotide sequence ID" value="NZ_JBHSAZ010000012.1"/>
</dbReference>
<reference evidence="2 3" key="1">
    <citation type="submission" date="2019-05" db="EMBL/GenBank/DDBJ databases">
        <title>Draft genome sequence of Nonomuraea zeae DSM 100528.</title>
        <authorList>
            <person name="Saricaoglu S."/>
            <person name="Isik K."/>
        </authorList>
    </citation>
    <scope>NUCLEOTIDE SEQUENCE [LARGE SCALE GENOMIC DNA]</scope>
    <source>
        <strain evidence="2 3">DSM 100528</strain>
    </source>
</reference>